<dbReference type="InterPro" id="IPR029069">
    <property type="entry name" value="HotDog_dom_sf"/>
</dbReference>
<dbReference type="AlphaFoldDB" id="A0A538SR82"/>
<dbReference type="Proteomes" id="UP000319829">
    <property type="component" value="Unassembled WGS sequence"/>
</dbReference>
<evidence type="ECO:0000313" key="3">
    <source>
        <dbReference type="Proteomes" id="UP000319829"/>
    </source>
</evidence>
<dbReference type="Gene3D" id="3.10.129.10">
    <property type="entry name" value="Hotdog Thioesterase"/>
    <property type="match status" value="1"/>
</dbReference>
<sequence length="143" mass="15950">MTQGDGAMPEDDGMCFCCGPKNPIGFKLEFEMTLDRRMHTLWTPREEHHGFKNIVHGGLVATVLDEVMIRLLYALGIHAVTAELHTRLLRPLRAGKSYRFESRVVEDKGRLITAEAEAFDAETGEKVASGSAKCARVREEFGT</sequence>
<accession>A0A538SR82</accession>
<dbReference type="SUPFAM" id="SSF54637">
    <property type="entry name" value="Thioesterase/thiol ester dehydrase-isomerase"/>
    <property type="match status" value="1"/>
</dbReference>
<dbReference type="InterPro" id="IPR006683">
    <property type="entry name" value="Thioestr_dom"/>
</dbReference>
<protein>
    <submittedName>
        <fullName evidence="2">PaaI family thioesterase</fullName>
    </submittedName>
</protein>
<dbReference type="EMBL" id="VBOU01000079">
    <property type="protein sequence ID" value="TMQ53882.1"/>
    <property type="molecule type" value="Genomic_DNA"/>
</dbReference>
<comment type="caution">
    <text evidence="2">The sequence shown here is derived from an EMBL/GenBank/DDBJ whole genome shotgun (WGS) entry which is preliminary data.</text>
</comment>
<name>A0A538SR82_UNCEI</name>
<gene>
    <name evidence="2" type="ORF">E6K74_08125</name>
</gene>
<dbReference type="InterPro" id="IPR052061">
    <property type="entry name" value="PTE-AB_protein"/>
</dbReference>
<reference evidence="2 3" key="1">
    <citation type="journal article" date="2019" name="Nat. Microbiol.">
        <title>Mediterranean grassland soil C-N compound turnover is dependent on rainfall and depth, and is mediated by genomically divergent microorganisms.</title>
        <authorList>
            <person name="Diamond S."/>
            <person name="Andeer P.F."/>
            <person name="Li Z."/>
            <person name="Crits-Christoph A."/>
            <person name="Burstein D."/>
            <person name="Anantharaman K."/>
            <person name="Lane K.R."/>
            <person name="Thomas B.C."/>
            <person name="Pan C."/>
            <person name="Northen T.R."/>
            <person name="Banfield J.F."/>
        </authorList>
    </citation>
    <scope>NUCLEOTIDE SEQUENCE [LARGE SCALE GENOMIC DNA]</scope>
    <source>
        <strain evidence="2">WS_4</strain>
    </source>
</reference>
<dbReference type="PANTHER" id="PTHR47260:SF3">
    <property type="entry name" value="THIOESTERASE FAMILY PROTEIN (AFU_ORTHOLOGUE AFUA_7G03960)"/>
    <property type="match status" value="1"/>
</dbReference>
<feature type="domain" description="Thioesterase" evidence="1">
    <location>
        <begin position="53"/>
        <end position="125"/>
    </location>
</feature>
<evidence type="ECO:0000313" key="2">
    <source>
        <dbReference type="EMBL" id="TMQ53882.1"/>
    </source>
</evidence>
<dbReference type="PANTHER" id="PTHR47260">
    <property type="entry name" value="UPF0644 PROTEIN PB2B4.06"/>
    <property type="match status" value="1"/>
</dbReference>
<dbReference type="Pfam" id="PF03061">
    <property type="entry name" value="4HBT"/>
    <property type="match status" value="1"/>
</dbReference>
<dbReference type="CDD" id="cd03443">
    <property type="entry name" value="PaaI_thioesterase"/>
    <property type="match status" value="1"/>
</dbReference>
<evidence type="ECO:0000259" key="1">
    <source>
        <dbReference type="Pfam" id="PF03061"/>
    </source>
</evidence>
<proteinExistence type="predicted"/>
<organism evidence="2 3">
    <name type="scientific">Eiseniibacteriota bacterium</name>
    <dbReference type="NCBI Taxonomy" id="2212470"/>
    <lineage>
        <taxon>Bacteria</taxon>
        <taxon>Candidatus Eiseniibacteriota</taxon>
    </lineage>
</organism>